<dbReference type="CDD" id="cd05930">
    <property type="entry name" value="A_NRPS"/>
    <property type="match status" value="2"/>
</dbReference>
<name>A0A2N0UL14_9FIRM</name>
<comment type="caution">
    <text evidence="7">The sequence shown here is derived from an EMBL/GenBank/DDBJ whole genome shotgun (WGS) entry which is preliminary data.</text>
</comment>
<dbReference type="Gene3D" id="3.30.300.30">
    <property type="match status" value="2"/>
</dbReference>
<dbReference type="SUPFAM" id="SSF52777">
    <property type="entry name" value="CoA-dependent acyltransferases"/>
    <property type="match status" value="4"/>
</dbReference>
<protein>
    <submittedName>
        <fullName evidence="7">Tyrocidine synthase III</fullName>
    </submittedName>
</protein>
<dbReference type="InterPro" id="IPR042099">
    <property type="entry name" value="ANL_N_sf"/>
</dbReference>
<feature type="compositionally biased region" description="Basic and acidic residues" evidence="5">
    <location>
        <begin position="1959"/>
        <end position="1968"/>
    </location>
</feature>
<gene>
    <name evidence="7" type="primary">tycC</name>
    <name evidence="7" type="ORF">RBATCC27255_01428</name>
</gene>
<keyword evidence="2" id="KW-0596">Phosphopantetheine</keyword>
<dbReference type="SUPFAM" id="SSF56801">
    <property type="entry name" value="Acetyl-CoA synthetase-like"/>
    <property type="match status" value="2"/>
</dbReference>
<dbReference type="Gene3D" id="3.30.559.30">
    <property type="entry name" value="Nonribosomal peptide synthetase, condensation domain"/>
    <property type="match status" value="2"/>
</dbReference>
<dbReference type="SUPFAM" id="SSF51735">
    <property type="entry name" value="NAD(P)-binding Rossmann-fold domains"/>
    <property type="match status" value="1"/>
</dbReference>
<dbReference type="InterPro" id="IPR029058">
    <property type="entry name" value="AB_hydrolase_fold"/>
</dbReference>
<dbReference type="InterPro" id="IPR001242">
    <property type="entry name" value="Condensation_dom"/>
</dbReference>
<evidence type="ECO:0000256" key="1">
    <source>
        <dbReference type="ARBA" id="ARBA00001957"/>
    </source>
</evidence>
<dbReference type="Gene3D" id="3.40.50.720">
    <property type="entry name" value="NAD(P)-binding Rossmann-like Domain"/>
    <property type="match status" value="1"/>
</dbReference>
<dbReference type="GO" id="GO:0031177">
    <property type="term" value="F:phosphopantetheine binding"/>
    <property type="evidence" value="ECO:0007669"/>
    <property type="project" value="TreeGrafter"/>
</dbReference>
<feature type="domain" description="Carrier" evidence="6">
    <location>
        <begin position="948"/>
        <end position="1023"/>
    </location>
</feature>
<dbReference type="InterPro" id="IPR013120">
    <property type="entry name" value="FAR_NAD-bd"/>
</dbReference>
<feature type="region of interest" description="Disordered" evidence="5">
    <location>
        <begin position="1947"/>
        <end position="1968"/>
    </location>
</feature>
<dbReference type="Gene3D" id="1.10.1200.10">
    <property type="entry name" value="ACP-like"/>
    <property type="match status" value="1"/>
</dbReference>
<reference evidence="7" key="1">
    <citation type="journal article" date="2018" name="Environ. Microbiol.">
        <title>Sporulation capability and amylosome conservation among diverse human colonic and rumen isolates of the keystone starch-degrader Ruminococcus bromii.</title>
        <authorList>
            <person name="Mukhopadhya I."/>
            <person name="Morais S."/>
            <person name="Laverde-Gomez J."/>
            <person name="Sheridan P.O."/>
            <person name="Walker A.W."/>
            <person name="Kelly W."/>
            <person name="Klieve A.V."/>
            <person name="Ouwerkerk D."/>
            <person name="Duncan S.H."/>
            <person name="Louis P."/>
            <person name="Koropatkin N."/>
            <person name="Cockburn D."/>
            <person name="Kibler R."/>
            <person name="Cooper P.J."/>
            <person name="Sandoval C."/>
            <person name="Crost E."/>
            <person name="Juge N."/>
            <person name="Bayer E.A."/>
            <person name="Flint H.J."/>
        </authorList>
    </citation>
    <scope>NUCLEOTIDE SEQUENCE [LARGE SCALE GENOMIC DNA]</scope>
    <source>
        <strain evidence="7">ATCC 27255</strain>
    </source>
</reference>
<dbReference type="EMBL" id="NNSR01000069">
    <property type="protein sequence ID" value="PKD27667.1"/>
    <property type="molecule type" value="Genomic_DNA"/>
</dbReference>
<dbReference type="GO" id="GO:0044550">
    <property type="term" value="P:secondary metabolite biosynthetic process"/>
    <property type="evidence" value="ECO:0007669"/>
    <property type="project" value="TreeGrafter"/>
</dbReference>
<evidence type="ECO:0000256" key="2">
    <source>
        <dbReference type="ARBA" id="ARBA00022450"/>
    </source>
</evidence>
<dbReference type="InterPro" id="IPR023213">
    <property type="entry name" value="CAT-like_dom_sf"/>
</dbReference>
<keyword evidence="3" id="KW-0597">Phosphoprotein</keyword>
<feature type="domain" description="Carrier" evidence="6">
    <location>
        <begin position="1968"/>
        <end position="2042"/>
    </location>
</feature>
<sequence>MSNLINLLDTYKGEKRELYPLTPSQMGVYLSCMHNPKGTMYNIPCTYVFDKGSLDTDRLINAVRKTVDNHPIMKIFIDNSTGSPMMKLRDSVDFDIPVIQVDNLEQAGKDFVKPFELEKDILFRFAVFECGDKSMFAMDLHHIISDGTSVSVICNDIALAYNGKELEPEKFSQLDLSVFEEKLEETEDYKKSKEYYDNIFSAVESKTEITEDFAENSEVEDKPNGSFELSTNEKFSVEDVRNFALANQITPYTVFLGAYEYAVAKFTNQSETTVCTVTHGRFNKRLKNTVGMMVRTLPIHANIDEEDTVSDYLKKIRRNIKETVANDWYPFMKLASDYDLSADIMLAYQADIFNTFKIGGQTLKLKLVPLKSAISKLNVMVFESETDFELRFEYRNDLFKEETIRSFADSFLKIVEQFLKKSKLCEVELVNENQLAELDNFNKTEFPFDDSKTVVDLFEEQCKKTPDKTAVVYKEKKFTYAEIDEITNRIAGYVHSKGIGKEEVVSILIPRCEYMPIASIGVLKSGAAYQPLDPSYPPERLQFMIKDANAKLLIADENLLELLPDYSGDVLLTKDIPNLPKSDAEITKPSPDDLFILIYTSGSTGTPKGAMLEHKNVRSFCDFHIRNSDIDEHSVVSAYASYGFDACLSEMYPALIGGAELHIIEEDIRLDLVRLNRYFEDNGITHAFMTTQVARQFATEINNHSLKYLLTGGERLVPLEPPKNFELINGYGPTECTVYITSQPVDKLYHRIPVGKALDNIKLYVTDKYGRRLPTGALGELCVSGQQVSRGYLNRPEQTAKAYEKNPYCNENGYERLYHTGDIVRLTDEGKVDFIGRNDGQVKIRGFRIELSEVDKIIRKYDGITNTAVIARKLDGGGQCINAYIVADRKIDIQKLNEFILEHKPPYMVPAATMQIDKIPLNVNGKVDKRKLPEIKAESSKKKNSAPRELTFLEKKIAAIIERIIGHSDFDISENLINAGMTSLSVIKLAVELNKAFGFEAQVKKMMKGCSVLSIEDELQEFMFSGTANPQTVKKEEKKEHKALYPLSKTQLGVYIDCMKNPYSTLYNIPSILTFSKSVDAQKLADCVVKVIKAHPYIMTHLSLENDDIEQAYVDSAKPNVPVEKLTEEQLEAYKKDFVKPHNLMKAPLFRISVAETEKAVYLLSDFHHLIFDGASVALFFEQLKTLYEGGNIEPESYTYFDYAENEIKAESSDEFRNAEKFFDNMMKDFDSASEITADLRGHAEDGALASQAVPVDMARVENFCSQHGITPAHLFLAGAFYAVSRFVNSRNVYISTISNGRSDMRLTNSFGMFVKTLALGIEIEDITSLEFVEKSKAVFTDSIENEIYPYAQLCAKYGYAPNIMYEYQLGVVDNLEIDGKAVDRDYLEMNTAKFKTAVHIEDYRGKPSIVVQYNDALYSGELMRTLAKSVLCAVEHIIENPNGKIRKVSLLDNAAIAQLENFKSTEIAPVKTKLLHKMFEEQVAKTPDRIALSACDGKLTYKELDRLANITANSLIEKGLEKGGKVLILLERTSKFLISLLGILKAGGAFIPSCPDYPKERIDSIIEDSDADFVITEGELLNKYDLTVDVSKLLSGNNDEDPNVDIQPDDLAYLIYTSGSTGKPKGVMLRHIGIANYLEYSDSNIQVKEVVDNCHAYGSVTTISFDMSLKETMLSLCNGLTLVFASDEQTVNPLSLAEFFKENNVDAFNSTPSRLLQYMELDEFAEAMANCKVILSGGEKYPDKLLRILREKTNAIIINTYGPTEITVSSNAKNLTNADEISIGRPLRNYTEYIVDSDNNLLPIGVVGELLIQGCGVALGYNKLPEQTAKAFIEFNGERTYRSGDYAKWTTDGDVIILGRTDNQVKLRGLRIELGEIEKCLTAVDGIKSGIALIRKVGKADAICVYYTADRQLDPDEIKSELAKSLTDYMVPSAYVQLDEMPLTPNGKVNTKVLPEPKSNKSESGRLPKNEIEKTFCDIFAEILELDNVFADDNFFDLGGTSLTATRIVISASKKNIEVAYSDIFANPTPQTLAKFVSKDDSAEDDLENLSDYDYTNINKVLEKNNIDTFKNGELQKLGNVLLTGSAGFLGVHILYELLHKYNGKVYCMIRDKNNNPAENRMNSIYYYYFEESLKEKYPDRVTVISGDVTSRESFDKFIDKDINTVINCAANVKHFSKGTDIEDVNLYGTLNVLDFCKKANARLVHVSTMSVGGMFVGEQGSVDKLKENQLYFGQHEGSKYTLSKFLAERAILEEVSKGFNAKIMRVGTLAARNSDGEYQINFTTNTFMGRLKSTLLIGKYPYEAMEMPFELSPIDFVAKAILLLAQAPKDCTVFHPFNNHTLIMGDLYTEMNKIGLHSQGAEYEEYMIALDRAEQDPEKAKILSSMIAYQNMAHGQKTFTVGKNNAYTMQVLYRMGFVWPVTSLDYMKRFINALRGLGFFD</sequence>
<keyword evidence="4" id="KW-0436">Ligase</keyword>
<dbReference type="Pfam" id="PF00501">
    <property type="entry name" value="AMP-binding"/>
    <property type="match status" value="2"/>
</dbReference>
<evidence type="ECO:0000313" key="7">
    <source>
        <dbReference type="EMBL" id="PKD27667.1"/>
    </source>
</evidence>
<dbReference type="PRINTS" id="PR00154">
    <property type="entry name" value="AMPBINDING"/>
</dbReference>
<dbReference type="NCBIfam" id="NF003417">
    <property type="entry name" value="PRK04813.1"/>
    <property type="match status" value="2"/>
</dbReference>
<evidence type="ECO:0000256" key="3">
    <source>
        <dbReference type="ARBA" id="ARBA00022553"/>
    </source>
</evidence>
<dbReference type="NCBIfam" id="TIGR01733">
    <property type="entry name" value="AA-adenyl-dom"/>
    <property type="match status" value="2"/>
</dbReference>
<dbReference type="Pfam" id="PF00668">
    <property type="entry name" value="Condensation"/>
    <property type="match status" value="2"/>
</dbReference>
<organism evidence="7 8">
    <name type="scientific">Ruminococcus bromii</name>
    <dbReference type="NCBI Taxonomy" id="40518"/>
    <lineage>
        <taxon>Bacteria</taxon>
        <taxon>Bacillati</taxon>
        <taxon>Bacillota</taxon>
        <taxon>Clostridia</taxon>
        <taxon>Eubacteriales</taxon>
        <taxon>Oscillospiraceae</taxon>
        <taxon>Ruminococcus</taxon>
    </lineage>
</organism>
<dbReference type="Pfam" id="PF00550">
    <property type="entry name" value="PP-binding"/>
    <property type="match status" value="2"/>
</dbReference>
<evidence type="ECO:0000313" key="8">
    <source>
        <dbReference type="Proteomes" id="UP000233425"/>
    </source>
</evidence>
<dbReference type="InterPro" id="IPR009081">
    <property type="entry name" value="PP-bd_ACP"/>
</dbReference>
<dbReference type="Pfam" id="PF07993">
    <property type="entry name" value="NAD_binding_4"/>
    <property type="match status" value="1"/>
</dbReference>
<dbReference type="GO" id="GO:0043041">
    <property type="term" value="P:amino acid activation for nonribosomal peptide biosynthetic process"/>
    <property type="evidence" value="ECO:0007669"/>
    <property type="project" value="TreeGrafter"/>
</dbReference>
<dbReference type="InterPro" id="IPR045851">
    <property type="entry name" value="AMP-bd_C_sf"/>
</dbReference>
<dbReference type="RefSeq" id="WP_101029384.1">
    <property type="nucleotide sequence ID" value="NZ_CABMMZ010000069.1"/>
</dbReference>
<dbReference type="PROSITE" id="PS00455">
    <property type="entry name" value="AMP_BINDING"/>
    <property type="match status" value="2"/>
</dbReference>
<dbReference type="InterPro" id="IPR036736">
    <property type="entry name" value="ACP-like_sf"/>
</dbReference>
<proteinExistence type="predicted"/>
<dbReference type="Gene3D" id="3.30.559.10">
    <property type="entry name" value="Chloramphenicol acetyltransferase-like domain"/>
    <property type="match status" value="2"/>
</dbReference>
<dbReference type="InterPro" id="IPR000873">
    <property type="entry name" value="AMP-dep_synth/lig_dom"/>
</dbReference>
<dbReference type="PANTHER" id="PTHR45527">
    <property type="entry name" value="NONRIBOSOMAL PEPTIDE SYNTHETASE"/>
    <property type="match status" value="1"/>
</dbReference>
<dbReference type="Gene3D" id="3.40.50.1820">
    <property type="entry name" value="alpha/beta hydrolase"/>
    <property type="match status" value="1"/>
</dbReference>
<dbReference type="SUPFAM" id="SSF47336">
    <property type="entry name" value="ACP-like"/>
    <property type="match status" value="2"/>
</dbReference>
<evidence type="ECO:0000256" key="4">
    <source>
        <dbReference type="ARBA" id="ARBA00022598"/>
    </source>
</evidence>
<dbReference type="PROSITE" id="PS50075">
    <property type="entry name" value="CARRIER"/>
    <property type="match status" value="2"/>
</dbReference>
<comment type="cofactor">
    <cofactor evidence="1">
        <name>pantetheine 4'-phosphate</name>
        <dbReference type="ChEBI" id="CHEBI:47942"/>
    </cofactor>
</comment>
<keyword evidence="8" id="KW-1185">Reference proteome</keyword>
<evidence type="ECO:0000256" key="5">
    <source>
        <dbReference type="SAM" id="MobiDB-lite"/>
    </source>
</evidence>
<dbReference type="Proteomes" id="UP000233425">
    <property type="component" value="Unassembled WGS sequence"/>
</dbReference>
<evidence type="ECO:0000259" key="6">
    <source>
        <dbReference type="PROSITE" id="PS50075"/>
    </source>
</evidence>
<dbReference type="InterPro" id="IPR020845">
    <property type="entry name" value="AMP-binding_CS"/>
</dbReference>
<dbReference type="InterPro" id="IPR010071">
    <property type="entry name" value="AA_adenyl_dom"/>
</dbReference>
<dbReference type="GO" id="GO:0016874">
    <property type="term" value="F:ligase activity"/>
    <property type="evidence" value="ECO:0007669"/>
    <property type="project" value="UniProtKB-KW"/>
</dbReference>
<dbReference type="Gene3D" id="3.40.50.12780">
    <property type="entry name" value="N-terminal domain of ligase-like"/>
    <property type="match status" value="2"/>
</dbReference>
<dbReference type="InterPro" id="IPR020459">
    <property type="entry name" value="AMP-binding"/>
</dbReference>
<dbReference type="PANTHER" id="PTHR45527:SF1">
    <property type="entry name" value="FATTY ACID SYNTHASE"/>
    <property type="match status" value="1"/>
</dbReference>
<dbReference type="GO" id="GO:0005737">
    <property type="term" value="C:cytoplasm"/>
    <property type="evidence" value="ECO:0007669"/>
    <property type="project" value="TreeGrafter"/>
</dbReference>
<dbReference type="InterPro" id="IPR036291">
    <property type="entry name" value="NAD(P)-bd_dom_sf"/>
</dbReference>
<accession>A0A2N0UL14</accession>
<dbReference type="GO" id="GO:0008610">
    <property type="term" value="P:lipid biosynthetic process"/>
    <property type="evidence" value="ECO:0007669"/>
    <property type="project" value="UniProtKB-ARBA"/>
</dbReference>